<sequence length="722" mass="77896">MHHHLHARHHAIHHPEKRIARPEPVPQDRIPHLTVVRETPSFVRRAAPSSTCGSDNNSPACEKPTSSNLTTTLPVVLGAVIPILCAVIVLVILHRRHVRKLQHEDANDKHKSLDFGMDYVEPGKGKGGKGPEMSTTGEKSSHKRGGMSLDIGNSPYLLPPGLHNSRESLRSLSRSISIDDDKYRPATSLGAGDNASLRSYPKWGQDDASSIAGSARRAPVDDMQQGLLRNAQRISTSTPPPEVKPMDNNIHGPMKAEPDHIHTENGPSRSVGRENPSPEAAQLAPSHASVHGGDLPKGNNDLGPVSHSQEPSSDARKEDADHPASPVKDEGLPGQALTTRDSALDDFNFSSHEHDSSPSHQPIPTIQETPAASGSAAPPRISLPMSDGASDYGDDSKAEPAAPAVNVSAEEPPKQTNRVSQSANRLTQNFSSFDDGFDPHRLTVGIRPLPPEDPSDNPEQRANRIRSFYKEYFDDANKGGQEEYSEDFGPEFYEGVVYDPATGDYLTGPPKPFAQPDGRRAMTPPPRFQGPPRHRASNSVAGNFRPPPGPRAFSSASGRLAAGPRAPRKPAPPPEPLKVLPSPHMLKDDNITPIDYAPGKTIKDQKEGRPDTPKGGLRPYTPTVPAHVPLVSAFDDLAAIPSPHALRKSGVYGTLDFAPPVRFKNNETGSDAGSIRSNRTGISATHLHNIRTGAYRVSRLPADTVGTKDDIASSLRPKWDIR</sequence>
<gene>
    <name evidence="3" type="ORF">T310_6020</name>
</gene>
<feature type="compositionally biased region" description="Polar residues" evidence="1">
    <location>
        <begin position="414"/>
        <end position="432"/>
    </location>
</feature>
<feature type="compositionally biased region" description="Polar residues" evidence="1">
    <location>
        <begin position="48"/>
        <end position="67"/>
    </location>
</feature>
<protein>
    <submittedName>
        <fullName evidence="3">Uncharacterized protein</fullName>
    </submittedName>
</protein>
<dbReference type="RefSeq" id="XP_013326598.1">
    <property type="nucleotide sequence ID" value="XM_013471144.1"/>
</dbReference>
<evidence type="ECO:0000256" key="2">
    <source>
        <dbReference type="SAM" id="Phobius"/>
    </source>
</evidence>
<keyword evidence="4" id="KW-1185">Reference proteome</keyword>
<reference evidence="3 4" key="1">
    <citation type="submission" date="2015-04" db="EMBL/GenBank/DDBJ databases">
        <authorList>
            <person name="Heijne W.H."/>
            <person name="Fedorova N.D."/>
            <person name="Nierman W.C."/>
            <person name="Vollebregt A.W."/>
            <person name="Zhao Z."/>
            <person name="Wu L."/>
            <person name="Kumar M."/>
            <person name="Stam H."/>
            <person name="van den Berg M.A."/>
            <person name="Pel H.J."/>
        </authorList>
    </citation>
    <scope>NUCLEOTIDE SEQUENCE [LARGE SCALE GENOMIC DNA]</scope>
    <source>
        <strain evidence="3 4">CBS 393.64</strain>
    </source>
</reference>
<dbReference type="PANTHER" id="PTHR42088">
    <property type="entry name" value="YALI0F10131P"/>
    <property type="match status" value="1"/>
</dbReference>
<dbReference type="EMBL" id="LASV01000300">
    <property type="protein sequence ID" value="KKA19986.1"/>
    <property type="molecule type" value="Genomic_DNA"/>
</dbReference>
<feature type="compositionally biased region" description="Basic and acidic residues" evidence="1">
    <location>
        <begin position="313"/>
        <end position="331"/>
    </location>
</feature>
<feature type="region of interest" description="Disordered" evidence="1">
    <location>
        <begin position="44"/>
        <end position="67"/>
    </location>
</feature>
<keyword evidence="2" id="KW-1133">Transmembrane helix</keyword>
<dbReference type="AlphaFoldDB" id="A0A0F4YQ61"/>
<feature type="region of interest" description="Disordered" evidence="1">
    <location>
        <begin position="182"/>
        <end position="463"/>
    </location>
</feature>
<feature type="region of interest" description="Disordered" evidence="1">
    <location>
        <begin position="500"/>
        <end position="619"/>
    </location>
</feature>
<feature type="region of interest" description="Disordered" evidence="1">
    <location>
        <begin position="1"/>
        <end position="29"/>
    </location>
</feature>
<keyword evidence="2" id="KW-0812">Transmembrane</keyword>
<evidence type="ECO:0000313" key="3">
    <source>
        <dbReference type="EMBL" id="KKA19986.1"/>
    </source>
</evidence>
<feature type="compositionally biased region" description="Basic and acidic residues" evidence="1">
    <location>
        <begin position="254"/>
        <end position="263"/>
    </location>
</feature>
<dbReference type="GeneID" id="25318340"/>
<dbReference type="STRING" id="1408163.A0A0F4YQ61"/>
<dbReference type="OrthoDB" id="5417135at2759"/>
<feature type="region of interest" description="Disordered" evidence="1">
    <location>
        <begin position="113"/>
        <end position="163"/>
    </location>
</feature>
<evidence type="ECO:0000313" key="4">
    <source>
        <dbReference type="Proteomes" id="UP000053958"/>
    </source>
</evidence>
<feature type="compositionally biased region" description="Basic residues" evidence="1">
    <location>
        <begin position="1"/>
        <end position="12"/>
    </location>
</feature>
<keyword evidence="2" id="KW-0472">Membrane</keyword>
<feature type="compositionally biased region" description="Low complexity" evidence="1">
    <location>
        <begin position="555"/>
        <end position="565"/>
    </location>
</feature>
<dbReference type="Proteomes" id="UP000053958">
    <property type="component" value="Unassembled WGS sequence"/>
</dbReference>
<dbReference type="PANTHER" id="PTHR42088:SF1">
    <property type="entry name" value="YALI0F10131P"/>
    <property type="match status" value="1"/>
</dbReference>
<comment type="caution">
    <text evidence="3">The sequence shown here is derived from an EMBL/GenBank/DDBJ whole genome shotgun (WGS) entry which is preliminary data.</text>
</comment>
<evidence type="ECO:0000256" key="1">
    <source>
        <dbReference type="SAM" id="MobiDB-lite"/>
    </source>
</evidence>
<organism evidence="3 4">
    <name type="scientific">Rasamsonia emersonii (strain ATCC 16479 / CBS 393.64 / IMI 116815)</name>
    <dbReference type="NCBI Taxonomy" id="1408163"/>
    <lineage>
        <taxon>Eukaryota</taxon>
        <taxon>Fungi</taxon>
        <taxon>Dikarya</taxon>
        <taxon>Ascomycota</taxon>
        <taxon>Pezizomycotina</taxon>
        <taxon>Eurotiomycetes</taxon>
        <taxon>Eurotiomycetidae</taxon>
        <taxon>Eurotiales</taxon>
        <taxon>Trichocomaceae</taxon>
        <taxon>Rasamsonia</taxon>
    </lineage>
</organism>
<proteinExistence type="predicted"/>
<feature type="compositionally biased region" description="Basic and acidic residues" evidence="1">
    <location>
        <begin position="601"/>
        <end position="612"/>
    </location>
</feature>
<feature type="compositionally biased region" description="Polar residues" evidence="1">
    <location>
        <begin position="358"/>
        <end position="372"/>
    </location>
</feature>
<accession>A0A0F4YQ61</accession>
<feature type="transmembrane region" description="Helical" evidence="2">
    <location>
        <begin position="73"/>
        <end position="93"/>
    </location>
</feature>
<name>A0A0F4YQ61_RASE3</name>